<dbReference type="Proteomes" id="UP000016536">
    <property type="component" value="Unassembled WGS sequence"/>
</dbReference>
<organism evidence="2 3">
    <name type="scientific">Actinomyces johnsonii F0542</name>
    <dbReference type="NCBI Taxonomy" id="1321818"/>
    <lineage>
        <taxon>Bacteria</taxon>
        <taxon>Bacillati</taxon>
        <taxon>Actinomycetota</taxon>
        <taxon>Actinomycetes</taxon>
        <taxon>Actinomycetales</taxon>
        <taxon>Actinomycetaceae</taxon>
        <taxon>Actinomyces</taxon>
    </lineage>
</organism>
<accession>U1QDL5</accession>
<gene>
    <name evidence="2" type="ORF">HMPREF1979_00134</name>
</gene>
<evidence type="ECO:0000313" key="3">
    <source>
        <dbReference type="Proteomes" id="UP000016536"/>
    </source>
</evidence>
<feature type="compositionally biased region" description="Polar residues" evidence="1">
    <location>
        <begin position="32"/>
        <end position="42"/>
    </location>
</feature>
<comment type="caution">
    <text evidence="2">The sequence shown here is derived from an EMBL/GenBank/DDBJ whole genome shotgun (WGS) entry which is preliminary data.</text>
</comment>
<feature type="compositionally biased region" description="Polar residues" evidence="1">
    <location>
        <begin position="1"/>
        <end position="16"/>
    </location>
</feature>
<name>U1QDL5_9ACTO</name>
<dbReference type="AlphaFoldDB" id="U1QDL5"/>
<dbReference type="EMBL" id="AWSE01000008">
    <property type="protein sequence ID" value="ERH25830.1"/>
    <property type="molecule type" value="Genomic_DNA"/>
</dbReference>
<sequence length="42" mass="4455">MNPSSDCSSSWFLPTRSSEEGRARNPLPVTDSPCTSSGLSLP</sequence>
<keyword evidence="3" id="KW-1185">Reference proteome</keyword>
<feature type="region of interest" description="Disordered" evidence="1">
    <location>
        <begin position="1"/>
        <end position="42"/>
    </location>
</feature>
<proteinExistence type="predicted"/>
<protein>
    <submittedName>
        <fullName evidence="2">Uncharacterized protein</fullName>
    </submittedName>
</protein>
<evidence type="ECO:0000256" key="1">
    <source>
        <dbReference type="SAM" id="MobiDB-lite"/>
    </source>
</evidence>
<evidence type="ECO:0000313" key="2">
    <source>
        <dbReference type="EMBL" id="ERH25830.1"/>
    </source>
</evidence>
<dbReference type="HOGENOM" id="CLU_3246045_0_0_11"/>
<reference evidence="2 3" key="1">
    <citation type="submission" date="2013-08" db="EMBL/GenBank/DDBJ databases">
        <authorList>
            <person name="Weinstock G."/>
            <person name="Sodergren E."/>
            <person name="Wylie T."/>
            <person name="Fulton L."/>
            <person name="Fulton R."/>
            <person name="Fronick C."/>
            <person name="O'Laughlin M."/>
            <person name="Godfrey J."/>
            <person name="Miner T."/>
            <person name="Herter B."/>
            <person name="Appelbaum E."/>
            <person name="Cordes M."/>
            <person name="Lek S."/>
            <person name="Wollam A."/>
            <person name="Pepin K.H."/>
            <person name="Palsikar V.B."/>
            <person name="Mitreva M."/>
            <person name="Wilson R.K."/>
        </authorList>
    </citation>
    <scope>NUCLEOTIDE SEQUENCE [LARGE SCALE GENOMIC DNA]</scope>
    <source>
        <strain evidence="2 3">F0542</strain>
    </source>
</reference>